<sequence>MHPTLRLSAGYADKSPHLRDEVKILQRALVGWGFDVTPDGQFGPGTERAVRSFQRRQGLVPDDGIVGPRTWEALLQKKATPVGTSVRDTPIITGSECFPLSKLPTVNWTSSPRSFGSRRSGGTRAHAGCDLYASLGTWIHAIADGEVIQGPYPFYCETYALEVHHGSFLIRYGEIQRFTTVKAGDKVKAGQRIAKVGHLVGIKVPSDMLHLEMYKGNLSGALTQRSGGAKTADGAAFQRRADLMDPTQHLHRWASNLPHD</sequence>
<dbReference type="InterPro" id="IPR016047">
    <property type="entry name" value="M23ase_b-sheet_dom"/>
</dbReference>
<reference evidence="3 4" key="1">
    <citation type="submission" date="2021-04" db="EMBL/GenBank/DDBJ databases">
        <title>Genome analysis of Polyangium sp.</title>
        <authorList>
            <person name="Li Y."/>
            <person name="Wang J."/>
        </authorList>
    </citation>
    <scope>NUCLEOTIDE SEQUENCE [LARGE SCALE GENOMIC DNA]</scope>
    <source>
        <strain evidence="3 4">SDU14</strain>
    </source>
</reference>
<evidence type="ECO:0000313" key="3">
    <source>
        <dbReference type="EMBL" id="MDC3988466.1"/>
    </source>
</evidence>
<evidence type="ECO:0000313" key="4">
    <source>
        <dbReference type="Proteomes" id="UP001151081"/>
    </source>
</evidence>
<organism evidence="3 4">
    <name type="scientific">Polyangium jinanense</name>
    <dbReference type="NCBI Taxonomy" id="2829994"/>
    <lineage>
        <taxon>Bacteria</taxon>
        <taxon>Pseudomonadati</taxon>
        <taxon>Myxococcota</taxon>
        <taxon>Polyangia</taxon>
        <taxon>Polyangiales</taxon>
        <taxon>Polyangiaceae</taxon>
        <taxon>Polyangium</taxon>
    </lineage>
</organism>
<evidence type="ECO:0000259" key="1">
    <source>
        <dbReference type="Pfam" id="PF01471"/>
    </source>
</evidence>
<dbReference type="InterPro" id="IPR036366">
    <property type="entry name" value="PGBDSf"/>
</dbReference>
<dbReference type="PANTHER" id="PTHR21666:SF270">
    <property type="entry name" value="MUREIN HYDROLASE ACTIVATOR ENVC"/>
    <property type="match status" value="1"/>
</dbReference>
<comment type="caution">
    <text evidence="3">The sequence shown here is derived from an EMBL/GenBank/DDBJ whole genome shotgun (WGS) entry which is preliminary data.</text>
</comment>
<gene>
    <name evidence="3" type="ORF">KEG57_48820</name>
</gene>
<dbReference type="Gene3D" id="2.70.70.10">
    <property type="entry name" value="Glucose Permease (Domain IIA)"/>
    <property type="match status" value="1"/>
</dbReference>
<name>A0A9X3XHV9_9BACT</name>
<dbReference type="Pfam" id="PF01551">
    <property type="entry name" value="Peptidase_M23"/>
    <property type="match status" value="1"/>
</dbReference>
<keyword evidence="4" id="KW-1185">Reference proteome</keyword>
<proteinExistence type="predicted"/>
<dbReference type="GO" id="GO:0004222">
    <property type="term" value="F:metalloendopeptidase activity"/>
    <property type="evidence" value="ECO:0007669"/>
    <property type="project" value="TreeGrafter"/>
</dbReference>
<evidence type="ECO:0000259" key="2">
    <source>
        <dbReference type="Pfam" id="PF01551"/>
    </source>
</evidence>
<dbReference type="InterPro" id="IPR036365">
    <property type="entry name" value="PGBD-like_sf"/>
</dbReference>
<dbReference type="AlphaFoldDB" id="A0A9X3XHV9"/>
<protein>
    <submittedName>
        <fullName evidence="3">Peptidoglycan-binding protein</fullName>
    </submittedName>
</protein>
<dbReference type="InterPro" id="IPR050570">
    <property type="entry name" value="Cell_wall_metabolism_enzyme"/>
</dbReference>
<feature type="domain" description="M23ase beta-sheet core" evidence="2">
    <location>
        <begin position="125"/>
        <end position="216"/>
    </location>
</feature>
<dbReference type="InterPro" id="IPR002477">
    <property type="entry name" value="Peptidoglycan-bd-like"/>
</dbReference>
<dbReference type="PANTHER" id="PTHR21666">
    <property type="entry name" value="PEPTIDASE-RELATED"/>
    <property type="match status" value="1"/>
</dbReference>
<dbReference type="RefSeq" id="WP_272423996.1">
    <property type="nucleotide sequence ID" value="NZ_JAGTJJ010000073.1"/>
</dbReference>
<dbReference type="Gene3D" id="1.10.101.10">
    <property type="entry name" value="PGBD-like superfamily/PGBD"/>
    <property type="match status" value="1"/>
</dbReference>
<dbReference type="InterPro" id="IPR011055">
    <property type="entry name" value="Dup_hybrid_motif"/>
</dbReference>
<dbReference type="Proteomes" id="UP001151081">
    <property type="component" value="Unassembled WGS sequence"/>
</dbReference>
<accession>A0A9X3XHV9</accession>
<feature type="domain" description="Peptidoglycan binding-like" evidence="1">
    <location>
        <begin position="20"/>
        <end position="74"/>
    </location>
</feature>
<dbReference type="SUPFAM" id="SSF51261">
    <property type="entry name" value="Duplicated hybrid motif"/>
    <property type="match status" value="1"/>
</dbReference>
<dbReference type="SUPFAM" id="SSF47090">
    <property type="entry name" value="PGBD-like"/>
    <property type="match status" value="1"/>
</dbReference>
<dbReference type="Pfam" id="PF01471">
    <property type="entry name" value="PG_binding_1"/>
    <property type="match status" value="1"/>
</dbReference>
<dbReference type="EMBL" id="JAGTJJ010000073">
    <property type="protein sequence ID" value="MDC3988466.1"/>
    <property type="molecule type" value="Genomic_DNA"/>
</dbReference>
<dbReference type="CDD" id="cd12797">
    <property type="entry name" value="M23_peptidase"/>
    <property type="match status" value="1"/>
</dbReference>